<keyword evidence="8" id="KW-0418">Kinase</keyword>
<dbReference type="CDD" id="cd03786">
    <property type="entry name" value="GTB_UDP-GlcNAc_2-Epimerase"/>
    <property type="match status" value="1"/>
</dbReference>
<keyword evidence="6" id="KW-0479">Metal-binding</keyword>
<evidence type="ECO:0000256" key="16">
    <source>
        <dbReference type="ARBA" id="ARBA00061189"/>
    </source>
</evidence>
<evidence type="ECO:0000256" key="13">
    <source>
        <dbReference type="ARBA" id="ARBA00050864"/>
    </source>
</evidence>
<dbReference type="NCBIfam" id="TIGR03568">
    <property type="entry name" value="NeuC_NnaA"/>
    <property type="match status" value="1"/>
</dbReference>
<dbReference type="InterPro" id="IPR000600">
    <property type="entry name" value="ROK"/>
</dbReference>
<comment type="similarity">
    <text evidence="16">In the N-terminal section; belongs to the UDP-N-acetylglucosamine 2-epimerase family.</text>
</comment>
<dbReference type="AlphaFoldDB" id="A0A8C2ELH4"/>
<evidence type="ECO:0000256" key="8">
    <source>
        <dbReference type="ARBA" id="ARBA00022777"/>
    </source>
</evidence>
<dbReference type="GO" id="GO:0008761">
    <property type="term" value="F:UDP-N-acetylglucosamine 2-epimerase activity"/>
    <property type="evidence" value="ECO:0007669"/>
    <property type="project" value="UniProtKB-ARBA"/>
</dbReference>
<sequence length="749" mass="82710">MPQSVQVRNTHELYYLRTQQAQEKMERSEKRLNERLRVCVATCNRADYSKLAPIMFGIKSHPEIFDLEVVVLGSHLIDDYGNTFRMIKQDEFDIHAKLHTIVRGEDEAAMVESVGLALVKLPDVLQRLAPDILLVHGDRFDALALATAAALMNIRILHLEGGEVSGTIDDSIRHAISKLAHYHAVCTRSAERHLISMCEDHSHIILAGCPSYDKLLSAHQRDDYTDIIKSWLGDDVKEQSYIVALQHPVTTDIQNSIKIYELMLDALISFNKRTLILFPNIDAGSKEMVRVMRRKGIEQHPNFRAVKHVPFDQFIQLVSHAGCMIGNSSCGVREAGAFGTPVINLGTRQTGRETGENVLHVRDADTHNKIYHALELQFGKRYPCSKIYGDGNAVQRILKFMQSIDLSEPLQKKFCFPPVKECISQDIDHILETQSALAVDLGGTNLRVAIVCMKGKVVKKYMQLNPKMFEERIELMLTMCKQAMADAVHLNCRILGVGVSTGGRVNPQDGIVLHSTKLINEWSSVDIRTPISSALHLPVWVDNDGNCAALAERKFGHGKGVENFVTIITGTGIGGGIIQHNELIHGSTFCAAELGHIVVSLEGPECMCGSHGCIEAYSSGLALQREAKRLHDEDLLLVEGMSVNNKEQVNAIHLLNAARLGNSKAGSILHTAGTALGLGIVNILHMINPSLVVLSGVLAEHYENPVRQVISQRALLSAQGTKVMVSELEDPALLGAASMVLDYTTRRTY</sequence>
<evidence type="ECO:0000256" key="12">
    <source>
        <dbReference type="ARBA" id="ARBA00023268"/>
    </source>
</evidence>
<evidence type="ECO:0000256" key="5">
    <source>
        <dbReference type="ARBA" id="ARBA00022679"/>
    </source>
</evidence>
<dbReference type="EC" id="2.7.1.60" evidence="19"/>
<evidence type="ECO:0000256" key="3">
    <source>
        <dbReference type="ARBA" id="ARBA00022533"/>
    </source>
</evidence>
<dbReference type="CDD" id="cd24060">
    <property type="entry name" value="ASKHA_NBD_ROK_GNE"/>
    <property type="match status" value="1"/>
</dbReference>
<keyword evidence="11" id="KW-0067">ATP-binding</keyword>
<dbReference type="InterPro" id="IPR043129">
    <property type="entry name" value="ATPase_NBD"/>
</dbReference>
<evidence type="ECO:0000256" key="10">
    <source>
        <dbReference type="ARBA" id="ARBA00022833"/>
    </source>
</evidence>
<dbReference type="GO" id="GO:0046872">
    <property type="term" value="F:metal ion binding"/>
    <property type="evidence" value="ECO:0007669"/>
    <property type="project" value="UniProtKB-KW"/>
</dbReference>
<dbReference type="PANTHER" id="PTHR18964">
    <property type="entry name" value="ROK (REPRESSOR, ORF, KINASE) FAMILY"/>
    <property type="match status" value="1"/>
</dbReference>
<dbReference type="GO" id="GO:0005524">
    <property type="term" value="F:ATP binding"/>
    <property type="evidence" value="ECO:0007669"/>
    <property type="project" value="UniProtKB-KW"/>
</dbReference>
<evidence type="ECO:0000313" key="26">
    <source>
        <dbReference type="Ensembl" id="ENSCCRP00020042894.1"/>
    </source>
</evidence>
<feature type="binding site" evidence="24">
    <location>
        <position position="613"/>
    </location>
    <ligand>
        <name>Zn(2+)</name>
        <dbReference type="ChEBI" id="CHEBI:29105"/>
        <note>structural</note>
    </ligand>
</feature>
<keyword evidence="7" id="KW-0547">Nucleotide-binding</keyword>
<dbReference type="PRINTS" id="PR00475">
    <property type="entry name" value="HEXOKINASE"/>
</dbReference>
<evidence type="ECO:0000256" key="4">
    <source>
        <dbReference type="ARBA" id="ARBA00022553"/>
    </source>
</evidence>
<evidence type="ECO:0000256" key="11">
    <source>
        <dbReference type="ARBA" id="ARBA00022840"/>
    </source>
</evidence>
<evidence type="ECO:0000256" key="17">
    <source>
        <dbReference type="ARBA" id="ARBA00061321"/>
    </source>
</evidence>
<evidence type="ECO:0000256" key="15">
    <source>
        <dbReference type="ARBA" id="ARBA00060599"/>
    </source>
</evidence>
<name>A0A8C2ELH4_CYPCA</name>
<dbReference type="SUPFAM" id="SSF53756">
    <property type="entry name" value="UDP-Glycosyltransferase/glycogen phosphorylase"/>
    <property type="match status" value="1"/>
</dbReference>
<dbReference type="GO" id="GO:0005829">
    <property type="term" value="C:cytosol"/>
    <property type="evidence" value="ECO:0007669"/>
    <property type="project" value="UniProtKB-SubCell"/>
</dbReference>
<feature type="binding site" evidence="24">
    <location>
        <position position="606"/>
    </location>
    <ligand>
        <name>Zn(2+)</name>
        <dbReference type="ChEBI" id="CHEBI:29105"/>
        <note>structural</note>
    </ligand>
</feature>
<evidence type="ECO:0000256" key="7">
    <source>
        <dbReference type="ARBA" id="ARBA00022741"/>
    </source>
</evidence>
<evidence type="ECO:0000256" key="1">
    <source>
        <dbReference type="ARBA" id="ARBA00004514"/>
    </source>
</evidence>
<comment type="catalytic activity">
    <reaction evidence="14">
        <text>UDP-N-acetyl-alpha-D-glucosamine + H2O = aldehydo-N-acetyl-D-mannosamine + UDP + H(+)</text>
        <dbReference type="Rhea" id="RHEA:30683"/>
        <dbReference type="ChEBI" id="CHEBI:15377"/>
        <dbReference type="ChEBI" id="CHEBI:15378"/>
        <dbReference type="ChEBI" id="CHEBI:17122"/>
        <dbReference type="ChEBI" id="CHEBI:57705"/>
        <dbReference type="ChEBI" id="CHEBI:58223"/>
        <dbReference type="EC" id="3.2.1.183"/>
    </reaction>
    <physiologicalReaction direction="left-to-right" evidence="14">
        <dbReference type="Rhea" id="RHEA:30684"/>
    </physiologicalReaction>
</comment>
<keyword evidence="5" id="KW-0808">Transferase</keyword>
<evidence type="ECO:0000256" key="22">
    <source>
        <dbReference type="ARBA" id="ARBA00081985"/>
    </source>
</evidence>
<dbReference type="GO" id="GO:0004553">
    <property type="term" value="F:hydrolase activity, hydrolyzing O-glycosyl compounds"/>
    <property type="evidence" value="ECO:0007669"/>
    <property type="project" value="InterPro"/>
</dbReference>
<proteinExistence type="inferred from homology"/>
<dbReference type="GO" id="GO:0006047">
    <property type="term" value="P:UDP-N-acetylglucosamine metabolic process"/>
    <property type="evidence" value="ECO:0007669"/>
    <property type="project" value="InterPro"/>
</dbReference>
<comment type="subunit">
    <text evidence="18">Homodimer. Homotetramer. Homohexamer. The hexameric form exhibits both enzyme activities, whereas the dimeric form only catalyzes the phosphorylation of N-acyl-D-mannosamine.</text>
</comment>
<dbReference type="SUPFAM" id="SSF53067">
    <property type="entry name" value="Actin-like ATPase domain"/>
    <property type="match status" value="1"/>
</dbReference>
<reference evidence="26" key="1">
    <citation type="submission" date="2025-08" db="UniProtKB">
        <authorList>
            <consortium name="Ensembl"/>
        </authorList>
    </citation>
    <scope>IDENTIFICATION</scope>
</reference>
<evidence type="ECO:0000313" key="27">
    <source>
        <dbReference type="Proteomes" id="UP000694701"/>
    </source>
</evidence>
<keyword evidence="3" id="KW-0021">Allosteric enzyme</keyword>
<evidence type="ECO:0000259" key="25">
    <source>
        <dbReference type="Pfam" id="PF02350"/>
    </source>
</evidence>
<dbReference type="PANTHER" id="PTHR18964:SF149">
    <property type="entry name" value="BIFUNCTIONAL UDP-N-ACETYLGLUCOSAMINE 2-EPIMERASE_N-ACETYLMANNOSAMINE KINASE"/>
    <property type="match status" value="1"/>
</dbReference>
<evidence type="ECO:0000256" key="23">
    <source>
        <dbReference type="PIRSR" id="PIRSR620004-1"/>
    </source>
</evidence>
<dbReference type="FunFam" id="3.40.50.2000:FF:000015">
    <property type="entry name" value="Bifunctional UDP-N-acetylglucosamine 2-epimerase/N-acetylmannosamine kinase"/>
    <property type="match status" value="1"/>
</dbReference>
<dbReference type="EC" id="3.2.1.183" evidence="20"/>
<dbReference type="InterPro" id="IPR003331">
    <property type="entry name" value="UDP_GlcNAc_Epimerase_2_dom"/>
</dbReference>
<evidence type="ECO:0000256" key="14">
    <source>
        <dbReference type="ARBA" id="ARBA00050904"/>
    </source>
</evidence>
<comment type="subcellular location">
    <subcellularLocation>
        <location evidence="1">Cytoplasm</location>
        <location evidence="1">Cytosol</location>
    </subcellularLocation>
</comment>
<protein>
    <recommendedName>
        <fullName evidence="21">Bifunctional UDP-N-acetylglucosamine 2-epimerase/N-acetylmannosamine kinase</fullName>
        <ecNumber evidence="19">2.7.1.60</ecNumber>
        <ecNumber evidence="20">3.2.1.183</ecNumber>
    </recommendedName>
    <alternativeName>
        <fullName evidence="22">UDP-GlcNAc-2-epimerase/ManAc kinase</fullName>
    </alternativeName>
</protein>
<keyword evidence="2" id="KW-0963">Cytoplasm</keyword>
<comment type="similarity">
    <text evidence="17">In the C-terminal section; belongs to the ROK (NagC/XylR) family.</text>
</comment>
<keyword evidence="10" id="KW-0862">Zinc</keyword>
<dbReference type="Gene3D" id="3.40.50.2000">
    <property type="entry name" value="Glycogen Phosphorylase B"/>
    <property type="match status" value="2"/>
</dbReference>
<evidence type="ECO:0000256" key="20">
    <source>
        <dbReference type="ARBA" id="ARBA00066960"/>
    </source>
</evidence>
<feature type="binding site" evidence="24">
    <location>
        <position position="596"/>
    </location>
    <ligand>
        <name>Zn(2+)</name>
        <dbReference type="ChEBI" id="CHEBI:29105"/>
        <note>structural</note>
    </ligand>
</feature>
<organism evidence="26 27">
    <name type="scientific">Cyprinus carpio</name>
    <name type="common">Common carp</name>
    <dbReference type="NCBI Taxonomy" id="7962"/>
    <lineage>
        <taxon>Eukaryota</taxon>
        <taxon>Metazoa</taxon>
        <taxon>Chordata</taxon>
        <taxon>Craniata</taxon>
        <taxon>Vertebrata</taxon>
        <taxon>Euteleostomi</taxon>
        <taxon>Actinopterygii</taxon>
        <taxon>Neopterygii</taxon>
        <taxon>Teleostei</taxon>
        <taxon>Ostariophysi</taxon>
        <taxon>Cypriniformes</taxon>
        <taxon>Cyprinidae</taxon>
        <taxon>Cyprininae</taxon>
        <taxon>Cyprinus</taxon>
    </lineage>
</organism>
<dbReference type="Pfam" id="PF00480">
    <property type="entry name" value="ROK"/>
    <property type="match status" value="1"/>
</dbReference>
<evidence type="ECO:0000256" key="9">
    <source>
        <dbReference type="ARBA" id="ARBA00022801"/>
    </source>
</evidence>
<evidence type="ECO:0000256" key="21">
    <source>
        <dbReference type="ARBA" id="ARBA00071183"/>
    </source>
</evidence>
<dbReference type="FunFam" id="3.40.50.2000:FF:000013">
    <property type="entry name" value="Bifunctional UDP-N-acetylglucosamine 2-epimerase/N-acetylmannosamine kinase"/>
    <property type="match status" value="1"/>
</dbReference>
<comment type="catalytic activity">
    <reaction evidence="13">
        <text>an N-acyl-D-mannosamine + ATP = an N-acyl-D-mannosamine 6-phosphate + ADP + H(+)</text>
        <dbReference type="Rhea" id="RHEA:23832"/>
        <dbReference type="ChEBI" id="CHEBI:15378"/>
        <dbReference type="ChEBI" id="CHEBI:16062"/>
        <dbReference type="ChEBI" id="CHEBI:30616"/>
        <dbReference type="ChEBI" id="CHEBI:57666"/>
        <dbReference type="ChEBI" id="CHEBI:456216"/>
        <dbReference type="EC" id="2.7.1.60"/>
    </reaction>
    <physiologicalReaction direction="left-to-right" evidence="13">
        <dbReference type="Rhea" id="RHEA:23833"/>
    </physiologicalReaction>
</comment>
<evidence type="ECO:0000256" key="6">
    <source>
        <dbReference type="ARBA" id="ARBA00022723"/>
    </source>
</evidence>
<dbReference type="InterPro" id="IPR020004">
    <property type="entry name" value="UDP-GlcNAc_Epase"/>
</dbReference>
<dbReference type="FunFam" id="3.30.420.40:FF:000053">
    <property type="entry name" value="Bifunctional UDP-N-acetylglucosamine 2-epimerase/N-acetylmannosamine kinase"/>
    <property type="match status" value="1"/>
</dbReference>
<accession>A0A8C2ELH4</accession>
<feature type="active site" evidence="23">
    <location>
        <position position="544"/>
    </location>
</feature>
<dbReference type="Pfam" id="PF02350">
    <property type="entry name" value="Epimerase_2"/>
    <property type="match status" value="1"/>
</dbReference>
<evidence type="ECO:0000256" key="18">
    <source>
        <dbReference type="ARBA" id="ARBA00064721"/>
    </source>
</evidence>
<keyword evidence="4" id="KW-0597">Phosphoprotein</keyword>
<feature type="domain" description="UDP-N-acetylglucosamine 2-epimerase" evidence="25">
    <location>
        <begin position="64"/>
        <end position="401"/>
    </location>
</feature>
<dbReference type="Proteomes" id="UP000694701">
    <property type="component" value="Unplaced"/>
</dbReference>
<feature type="binding site" evidence="24">
    <location>
        <position position="608"/>
    </location>
    <ligand>
        <name>Zn(2+)</name>
        <dbReference type="ChEBI" id="CHEBI:29105"/>
        <note>structural</note>
    </ligand>
</feature>
<dbReference type="GO" id="GO:0009384">
    <property type="term" value="F:N-acylmannosamine kinase activity"/>
    <property type="evidence" value="ECO:0007669"/>
    <property type="project" value="UniProtKB-EC"/>
</dbReference>
<evidence type="ECO:0000256" key="2">
    <source>
        <dbReference type="ARBA" id="ARBA00022490"/>
    </source>
</evidence>
<dbReference type="FunFam" id="3.30.420.40:FF:000060">
    <property type="entry name" value="Bifunctional UDP-N-acetylglucosamine 2-epimerase/N-acetylmannosamine kinase"/>
    <property type="match status" value="1"/>
</dbReference>
<keyword evidence="9" id="KW-0378">Hydrolase</keyword>
<dbReference type="Gene3D" id="3.30.420.40">
    <property type="match status" value="2"/>
</dbReference>
<keyword evidence="12" id="KW-0511">Multifunctional enzyme</keyword>
<evidence type="ECO:0000256" key="19">
    <source>
        <dbReference type="ARBA" id="ARBA00066377"/>
    </source>
</evidence>
<comment type="pathway">
    <text evidence="15">Amino-sugar metabolism; N-acetylneuraminate biosynthesis.</text>
</comment>
<evidence type="ECO:0000256" key="24">
    <source>
        <dbReference type="PIRSR" id="PIRSR620004-3"/>
    </source>
</evidence>
<dbReference type="Ensembl" id="ENSCCRT00020046805.1">
    <property type="protein sequence ID" value="ENSCCRP00020042894.1"/>
    <property type="gene ID" value="ENSCCRG00020019081.1"/>
</dbReference>